<feature type="transmembrane region" description="Helical" evidence="1">
    <location>
        <begin position="231"/>
        <end position="248"/>
    </location>
</feature>
<keyword evidence="1" id="KW-1133">Transmembrane helix</keyword>
<feature type="transmembrane region" description="Helical" evidence="1">
    <location>
        <begin position="12"/>
        <end position="30"/>
    </location>
</feature>
<dbReference type="RefSeq" id="WP_054875512.1">
    <property type="nucleotide sequence ID" value="NZ_LKET01000032.1"/>
</dbReference>
<keyword evidence="3" id="KW-0378">Hydrolase</keyword>
<dbReference type="PANTHER" id="PTHR39430:SF1">
    <property type="entry name" value="PROTEASE"/>
    <property type="match status" value="1"/>
</dbReference>
<dbReference type="PATRIC" id="fig|36849.3.peg.2640"/>
<keyword evidence="1" id="KW-0812">Transmembrane</keyword>
<feature type="transmembrane region" description="Helical" evidence="1">
    <location>
        <begin position="73"/>
        <end position="94"/>
    </location>
</feature>
<dbReference type="PANTHER" id="PTHR39430">
    <property type="entry name" value="MEMBRANE-ASSOCIATED PROTEASE-RELATED"/>
    <property type="match status" value="1"/>
</dbReference>
<dbReference type="GO" id="GO:0080120">
    <property type="term" value="P:CAAX-box protein maturation"/>
    <property type="evidence" value="ECO:0007669"/>
    <property type="project" value="UniProtKB-ARBA"/>
</dbReference>
<dbReference type="Proteomes" id="UP000050326">
    <property type="component" value="Unassembled WGS sequence"/>
</dbReference>
<dbReference type="STRING" id="36849.OXPF_25010"/>
<reference evidence="3 4" key="1">
    <citation type="submission" date="2015-09" db="EMBL/GenBank/DDBJ databases">
        <title>Genome sequence of Oxobacter pfennigii DSM 3222.</title>
        <authorList>
            <person name="Poehlein A."/>
            <person name="Bengelsdorf F.R."/>
            <person name="Schiel-Bengelsdorf B."/>
            <person name="Duerre P."/>
            <person name="Daniel R."/>
        </authorList>
    </citation>
    <scope>NUCLEOTIDE SEQUENCE [LARGE SCALE GENOMIC DNA]</scope>
    <source>
        <strain evidence="3 4">DSM 3222</strain>
    </source>
</reference>
<proteinExistence type="predicted"/>
<evidence type="ECO:0000259" key="2">
    <source>
        <dbReference type="Pfam" id="PF02517"/>
    </source>
</evidence>
<gene>
    <name evidence="3" type="ORF">OXPF_25010</name>
</gene>
<feature type="domain" description="CAAX prenyl protease 2/Lysostaphin resistance protein A-like" evidence="2">
    <location>
        <begin position="129"/>
        <end position="236"/>
    </location>
</feature>
<evidence type="ECO:0000313" key="3">
    <source>
        <dbReference type="EMBL" id="KPU44331.1"/>
    </source>
</evidence>
<dbReference type="InterPro" id="IPR003675">
    <property type="entry name" value="Rce1/LyrA-like_dom"/>
</dbReference>
<feature type="transmembrane region" description="Helical" evidence="1">
    <location>
        <begin position="42"/>
        <end position="61"/>
    </location>
</feature>
<accession>A0A0P8YBA2</accession>
<protein>
    <submittedName>
        <fullName evidence="3">CAAX amino terminal protease self-immunity</fullName>
    </submittedName>
</protein>
<evidence type="ECO:0000313" key="4">
    <source>
        <dbReference type="Proteomes" id="UP000050326"/>
    </source>
</evidence>
<sequence>MEENKSYNPVKYIIIIYIICFVFRTIEYFSLRTDQSIFGEAFIHKLAGILILALALRYFSFKWSEIGFTARAAGWYVIYGLLLGAAVFVIAYGVEFLIQLSAGNSPSLQFYVTSYAIEGNQGRQLSPLFFTFCVIGNIINVMMEEGVFRGLFIRLAETRYSFLKAVILSSILFGIWHIAAPVRSLMDGEMSAAGAVIYSFIYILTAGLAGAKFCLLTKITGSLWMPMADHFLNNTIINILHVVTVSGADELQFIRISIAQTISFLTVLFIYWKSGAGKKITFRKGYASH</sequence>
<dbReference type="Pfam" id="PF02517">
    <property type="entry name" value="Rce1-like"/>
    <property type="match status" value="1"/>
</dbReference>
<comment type="caution">
    <text evidence="3">The sequence shown here is derived from an EMBL/GenBank/DDBJ whole genome shotgun (WGS) entry which is preliminary data.</text>
</comment>
<dbReference type="GO" id="GO:0004175">
    <property type="term" value="F:endopeptidase activity"/>
    <property type="evidence" value="ECO:0007669"/>
    <property type="project" value="UniProtKB-ARBA"/>
</dbReference>
<keyword evidence="4" id="KW-1185">Reference proteome</keyword>
<keyword evidence="1" id="KW-0472">Membrane</keyword>
<dbReference type="AlphaFoldDB" id="A0A0P8YBA2"/>
<feature type="transmembrane region" description="Helical" evidence="1">
    <location>
        <begin position="128"/>
        <end position="148"/>
    </location>
</feature>
<organism evidence="3 4">
    <name type="scientific">Oxobacter pfennigii</name>
    <dbReference type="NCBI Taxonomy" id="36849"/>
    <lineage>
        <taxon>Bacteria</taxon>
        <taxon>Bacillati</taxon>
        <taxon>Bacillota</taxon>
        <taxon>Clostridia</taxon>
        <taxon>Eubacteriales</taxon>
        <taxon>Clostridiaceae</taxon>
        <taxon>Oxobacter</taxon>
    </lineage>
</organism>
<dbReference type="EMBL" id="LKET01000032">
    <property type="protein sequence ID" value="KPU44331.1"/>
    <property type="molecule type" value="Genomic_DNA"/>
</dbReference>
<dbReference type="OrthoDB" id="357883at2"/>
<name>A0A0P8YBA2_9CLOT</name>
<keyword evidence="3" id="KW-0645">Protease</keyword>
<feature type="transmembrane region" description="Helical" evidence="1">
    <location>
        <begin position="191"/>
        <end position="211"/>
    </location>
</feature>
<dbReference type="GO" id="GO:0006508">
    <property type="term" value="P:proteolysis"/>
    <property type="evidence" value="ECO:0007669"/>
    <property type="project" value="UniProtKB-KW"/>
</dbReference>
<evidence type="ECO:0000256" key="1">
    <source>
        <dbReference type="SAM" id="Phobius"/>
    </source>
</evidence>
<feature type="transmembrane region" description="Helical" evidence="1">
    <location>
        <begin position="160"/>
        <end position="179"/>
    </location>
</feature>
<feature type="transmembrane region" description="Helical" evidence="1">
    <location>
        <begin position="254"/>
        <end position="272"/>
    </location>
</feature>